<evidence type="ECO:0000313" key="4">
    <source>
        <dbReference type="Proteomes" id="UP000663874"/>
    </source>
</evidence>
<sequence>TVSTSETIPHPITILRKPNISFEEAETNTSSIDNQSLLLPSHELLSILQSANCLSSLNEYAQQKKFTLNYEYSSISPSSFTSIISINYPSFPSSSICSSKTEAQKIST</sequence>
<comment type="caution">
    <text evidence="3">The sequence shown here is derived from an EMBL/GenBank/DDBJ whole genome shotgun (WGS) entry which is preliminary data.</text>
</comment>
<organism evidence="3 4">
    <name type="scientific">Rotaria sordida</name>
    <dbReference type="NCBI Taxonomy" id="392033"/>
    <lineage>
        <taxon>Eukaryota</taxon>
        <taxon>Metazoa</taxon>
        <taxon>Spiralia</taxon>
        <taxon>Gnathifera</taxon>
        <taxon>Rotifera</taxon>
        <taxon>Eurotatoria</taxon>
        <taxon>Bdelloidea</taxon>
        <taxon>Philodinida</taxon>
        <taxon>Philodinidae</taxon>
        <taxon>Rotaria</taxon>
    </lineage>
</organism>
<dbReference type="Proteomes" id="UP000663874">
    <property type="component" value="Unassembled WGS sequence"/>
</dbReference>
<dbReference type="AlphaFoldDB" id="A0A820I0N0"/>
<evidence type="ECO:0000313" key="3">
    <source>
        <dbReference type="EMBL" id="CAF4299873.1"/>
    </source>
</evidence>
<proteinExistence type="predicted"/>
<name>A0A820I0N0_9BILA</name>
<evidence type="ECO:0000256" key="1">
    <source>
        <dbReference type="PROSITE-ProRule" id="PRU00266"/>
    </source>
</evidence>
<gene>
    <name evidence="3" type="ORF">FNK824_LOCUS40597</name>
</gene>
<dbReference type="PROSITE" id="PS50137">
    <property type="entry name" value="DS_RBD"/>
    <property type="match status" value="1"/>
</dbReference>
<dbReference type="InterPro" id="IPR014720">
    <property type="entry name" value="dsRBD_dom"/>
</dbReference>
<feature type="non-terminal residue" evidence="3">
    <location>
        <position position="108"/>
    </location>
</feature>
<dbReference type="EMBL" id="CAJOBE010033295">
    <property type="protein sequence ID" value="CAF4299873.1"/>
    <property type="molecule type" value="Genomic_DNA"/>
</dbReference>
<dbReference type="GO" id="GO:0003723">
    <property type="term" value="F:RNA binding"/>
    <property type="evidence" value="ECO:0007669"/>
    <property type="project" value="UniProtKB-UniRule"/>
</dbReference>
<keyword evidence="1" id="KW-0694">RNA-binding</keyword>
<dbReference type="Gene3D" id="3.30.160.20">
    <property type="match status" value="1"/>
</dbReference>
<protein>
    <recommendedName>
        <fullName evidence="2">DRBM domain-containing protein</fullName>
    </recommendedName>
</protein>
<evidence type="ECO:0000259" key="2">
    <source>
        <dbReference type="PROSITE" id="PS50137"/>
    </source>
</evidence>
<accession>A0A820I0N0</accession>
<dbReference type="SUPFAM" id="SSF54768">
    <property type="entry name" value="dsRNA-binding domain-like"/>
    <property type="match status" value="1"/>
</dbReference>
<reference evidence="3" key="1">
    <citation type="submission" date="2021-02" db="EMBL/GenBank/DDBJ databases">
        <authorList>
            <person name="Nowell W R."/>
        </authorList>
    </citation>
    <scope>NUCLEOTIDE SEQUENCE</scope>
</reference>
<feature type="domain" description="DRBM" evidence="2">
    <location>
        <begin position="52"/>
        <end position="108"/>
    </location>
</feature>